<keyword evidence="2" id="KW-1185">Reference proteome</keyword>
<accession>A0A3M7Q5C8</accession>
<organism evidence="1 2">
    <name type="scientific">Brachionus plicatilis</name>
    <name type="common">Marine rotifer</name>
    <name type="synonym">Brachionus muelleri</name>
    <dbReference type="NCBI Taxonomy" id="10195"/>
    <lineage>
        <taxon>Eukaryota</taxon>
        <taxon>Metazoa</taxon>
        <taxon>Spiralia</taxon>
        <taxon>Gnathifera</taxon>
        <taxon>Rotifera</taxon>
        <taxon>Eurotatoria</taxon>
        <taxon>Monogononta</taxon>
        <taxon>Pseudotrocha</taxon>
        <taxon>Ploima</taxon>
        <taxon>Brachionidae</taxon>
        <taxon>Brachionus</taxon>
    </lineage>
</organism>
<dbReference type="Proteomes" id="UP000276133">
    <property type="component" value="Unassembled WGS sequence"/>
</dbReference>
<evidence type="ECO:0000313" key="1">
    <source>
        <dbReference type="EMBL" id="RNA06211.1"/>
    </source>
</evidence>
<dbReference type="OrthoDB" id="9909311at2759"/>
<evidence type="ECO:0000313" key="2">
    <source>
        <dbReference type="Proteomes" id="UP000276133"/>
    </source>
</evidence>
<reference evidence="1 2" key="1">
    <citation type="journal article" date="2018" name="Sci. Rep.">
        <title>Genomic signatures of local adaptation to the degree of environmental predictability in rotifers.</title>
        <authorList>
            <person name="Franch-Gras L."/>
            <person name="Hahn C."/>
            <person name="Garcia-Roger E.M."/>
            <person name="Carmona M.J."/>
            <person name="Serra M."/>
            <person name="Gomez A."/>
        </authorList>
    </citation>
    <scope>NUCLEOTIDE SEQUENCE [LARGE SCALE GENOMIC DNA]</scope>
    <source>
        <strain evidence="1">HYR1</strain>
    </source>
</reference>
<comment type="caution">
    <text evidence="1">The sequence shown here is derived from an EMBL/GenBank/DDBJ whole genome shotgun (WGS) entry which is preliminary data.</text>
</comment>
<dbReference type="Gene3D" id="1.10.10.60">
    <property type="entry name" value="Homeodomain-like"/>
    <property type="match status" value="1"/>
</dbReference>
<protein>
    <submittedName>
        <fullName evidence="1">Uncharacterized protein</fullName>
    </submittedName>
</protein>
<proteinExistence type="predicted"/>
<gene>
    <name evidence="1" type="ORF">BpHYR1_029974</name>
</gene>
<sequence length="222" mass="25877">MSRKKRTTILIETKIAIVKEKLKTDKSDDDLATEFKIDRSTSRIQKGYFNLVEESLYKWYTAARSANIPLSYEILHERSLQFYDELKMKKAKTSPRNVELDQLLDTLRKHDKSTDMNSEDYSSVDDSCSTFFVPNVQEIVEEVLVEEILVEEILVEANLREYTSKDIGNAAFTNVLGYLEQFSSIGIEDLRKIKDIYQEVEIEELQKLKQPTIFDILRLSKD</sequence>
<dbReference type="AlphaFoldDB" id="A0A3M7Q5C8"/>
<name>A0A3M7Q5C8_BRAPC</name>
<dbReference type="EMBL" id="REGN01007459">
    <property type="protein sequence ID" value="RNA06211.1"/>
    <property type="molecule type" value="Genomic_DNA"/>
</dbReference>